<reference evidence="9" key="1">
    <citation type="submission" date="2017-03" db="EMBL/GenBank/DDBJ databases">
        <title>Novel pathways for hydrocarbon cycling and metabolic interdependencies in hydrothermal sediment communities.</title>
        <authorList>
            <person name="Dombrowski N."/>
            <person name="Seitz K."/>
            <person name="Teske A."/>
            <person name="Baker B."/>
        </authorList>
    </citation>
    <scope>NUCLEOTIDE SEQUENCE [LARGE SCALE GENOMIC DNA]</scope>
</reference>
<dbReference type="PROSITE" id="PS51918">
    <property type="entry name" value="RADICAL_SAM"/>
    <property type="match status" value="1"/>
</dbReference>
<keyword evidence="3" id="KW-0949">S-adenosyl-L-methionine</keyword>
<gene>
    <name evidence="8" type="ORF">B6D57_03630</name>
</gene>
<evidence type="ECO:0000256" key="2">
    <source>
        <dbReference type="ARBA" id="ARBA00022485"/>
    </source>
</evidence>
<dbReference type="Gene3D" id="3.80.30.20">
    <property type="entry name" value="tm_1862 like domain"/>
    <property type="match status" value="1"/>
</dbReference>
<dbReference type="Proteomes" id="UP000192611">
    <property type="component" value="Unassembled WGS sequence"/>
</dbReference>
<evidence type="ECO:0000313" key="9">
    <source>
        <dbReference type="Proteomes" id="UP000192611"/>
    </source>
</evidence>
<dbReference type="GO" id="GO:0046872">
    <property type="term" value="F:metal ion binding"/>
    <property type="evidence" value="ECO:0007669"/>
    <property type="project" value="UniProtKB-KW"/>
</dbReference>
<proteinExistence type="predicted"/>
<evidence type="ECO:0000256" key="4">
    <source>
        <dbReference type="ARBA" id="ARBA00022723"/>
    </source>
</evidence>
<comment type="cofactor">
    <cofactor evidence="1">
        <name>[4Fe-4S] cluster</name>
        <dbReference type="ChEBI" id="CHEBI:49883"/>
    </cofactor>
</comment>
<dbReference type="InterPro" id="IPR023404">
    <property type="entry name" value="rSAM_horseshoe"/>
</dbReference>
<dbReference type="GO" id="GO:0002926">
    <property type="term" value="P:tRNA wobble base 5-methoxycarbonylmethyl-2-thiouridinylation"/>
    <property type="evidence" value="ECO:0007669"/>
    <property type="project" value="TreeGrafter"/>
</dbReference>
<evidence type="ECO:0000313" key="8">
    <source>
        <dbReference type="EMBL" id="OQX90346.1"/>
    </source>
</evidence>
<dbReference type="SMART" id="SM00729">
    <property type="entry name" value="Elp3"/>
    <property type="match status" value="1"/>
</dbReference>
<keyword evidence="2" id="KW-0004">4Fe-4S</keyword>
<keyword evidence="6" id="KW-0411">Iron-sulfur</keyword>
<dbReference type="Pfam" id="PF04055">
    <property type="entry name" value="Radical_SAM"/>
    <property type="match status" value="1"/>
</dbReference>
<dbReference type="SFLD" id="SFLDG01086">
    <property type="entry name" value="elongater_protein-like"/>
    <property type="match status" value="1"/>
</dbReference>
<evidence type="ECO:0000256" key="3">
    <source>
        <dbReference type="ARBA" id="ARBA00022691"/>
    </source>
</evidence>
<dbReference type="PANTHER" id="PTHR11135:SF0">
    <property type="entry name" value="ELONGATOR COMPLEX PROTEIN 3"/>
    <property type="match status" value="1"/>
</dbReference>
<sequence>MANRIPIIPIFLPHLGCPHRCVFCNIKSAFGAENVIKPDGLKNLLTKVCKKHDTKIEVALYGGTFTALPEKDIKAYLSAVADGCGDKLSHIRVSTRPDYINGRVLGILKDSRVKIIEIGVQSFDDRVLEIINRGHTAEDSFKAVKMAKGAGFTTGVQLMFGLPGETSTSFKETVKKTIRLKPHMVRIHPTIVLKGSELEKWYREGRFKPLEVNRAVEWGLFAYKKFRNAGITVHRIGLSSGPTIDTSVVAGPYKPAFGEMVLSGYMRDKLEEILSAEVESSIVKVRVPSPLLSQYIGYKKENIRYFYNKYGINVIISADNELSGDEVVFEL</sequence>
<name>A0A1W9S0U1_9BACT</name>
<dbReference type="SUPFAM" id="SSF102114">
    <property type="entry name" value="Radical SAM enzymes"/>
    <property type="match status" value="1"/>
</dbReference>
<comment type="caution">
    <text evidence="8">The sequence shown here is derived from an EMBL/GenBank/DDBJ whole genome shotgun (WGS) entry which is preliminary data.</text>
</comment>
<evidence type="ECO:0000256" key="5">
    <source>
        <dbReference type="ARBA" id="ARBA00023004"/>
    </source>
</evidence>
<evidence type="ECO:0000256" key="1">
    <source>
        <dbReference type="ARBA" id="ARBA00001966"/>
    </source>
</evidence>
<organism evidence="8 9">
    <name type="scientific">Candidatus Coatesbacteria bacterium 4484_99</name>
    <dbReference type="NCBI Taxonomy" id="1970774"/>
    <lineage>
        <taxon>Bacteria</taxon>
        <taxon>Candidatus Coatesiibacteriota</taxon>
    </lineage>
</organism>
<dbReference type="AlphaFoldDB" id="A0A1W9S0U1"/>
<dbReference type="GO" id="GO:0051539">
    <property type="term" value="F:4 iron, 4 sulfur cluster binding"/>
    <property type="evidence" value="ECO:0007669"/>
    <property type="project" value="UniProtKB-KW"/>
</dbReference>
<dbReference type="EMBL" id="NATQ01000066">
    <property type="protein sequence ID" value="OQX90346.1"/>
    <property type="molecule type" value="Genomic_DNA"/>
</dbReference>
<dbReference type="Pfam" id="PF16199">
    <property type="entry name" value="Radical_SAM_C"/>
    <property type="match status" value="1"/>
</dbReference>
<dbReference type="GO" id="GO:0003824">
    <property type="term" value="F:catalytic activity"/>
    <property type="evidence" value="ECO:0007669"/>
    <property type="project" value="InterPro"/>
</dbReference>
<dbReference type="SFLD" id="SFLDG01082">
    <property type="entry name" value="B12-binding_domain_containing"/>
    <property type="match status" value="1"/>
</dbReference>
<dbReference type="InterPro" id="IPR032432">
    <property type="entry name" value="Radical_SAM_C"/>
</dbReference>
<keyword evidence="5" id="KW-0408">Iron</keyword>
<dbReference type="PANTHER" id="PTHR11135">
    <property type="entry name" value="HISTONE ACETYLTRANSFERASE-RELATED"/>
    <property type="match status" value="1"/>
</dbReference>
<accession>A0A1W9S0U1</accession>
<dbReference type="InterPro" id="IPR007197">
    <property type="entry name" value="rSAM"/>
</dbReference>
<protein>
    <recommendedName>
        <fullName evidence="7">Radical SAM core domain-containing protein</fullName>
    </recommendedName>
</protein>
<dbReference type="InterPro" id="IPR039661">
    <property type="entry name" value="ELP3"/>
</dbReference>
<evidence type="ECO:0000256" key="6">
    <source>
        <dbReference type="ARBA" id="ARBA00023014"/>
    </source>
</evidence>
<dbReference type="CDD" id="cd01335">
    <property type="entry name" value="Radical_SAM"/>
    <property type="match status" value="1"/>
</dbReference>
<dbReference type="InterPro" id="IPR058240">
    <property type="entry name" value="rSAM_sf"/>
</dbReference>
<dbReference type="InterPro" id="IPR006638">
    <property type="entry name" value="Elp3/MiaA/NifB-like_rSAM"/>
</dbReference>
<dbReference type="GO" id="GO:0005737">
    <property type="term" value="C:cytoplasm"/>
    <property type="evidence" value="ECO:0007669"/>
    <property type="project" value="TreeGrafter"/>
</dbReference>
<feature type="domain" description="Radical SAM core" evidence="7">
    <location>
        <begin position="3"/>
        <end position="232"/>
    </location>
</feature>
<keyword evidence="4" id="KW-0479">Metal-binding</keyword>
<evidence type="ECO:0000259" key="7">
    <source>
        <dbReference type="PROSITE" id="PS51918"/>
    </source>
</evidence>
<dbReference type="SFLD" id="SFLDS00029">
    <property type="entry name" value="Radical_SAM"/>
    <property type="match status" value="1"/>
</dbReference>